<keyword evidence="1" id="KW-0812">Transmembrane</keyword>
<sequence length="219" mass="25411">MNPVACATAWDHSPTRRAWILHMAMNVTGLVGWSGGWVVLLGISTYTPNWVAWVFMPYFIYGPYRVLTQLKYFPAAFLMLRILRAYPWQINRDAPRALTRRPEVVGKQYGWFEFPNPACQQQQLPLVFPRHLRRVWWSRRMAPRAKPRLKAEIETIWFAGDPRFIGLVAAPTRRGTAPRRLHVVEQRVGAESGWRFADWGATPEDIERGRRAGVYPVHS</sequence>
<protein>
    <submittedName>
        <fullName evidence="2">Uncharacterized protein</fullName>
    </submittedName>
</protein>
<comment type="caution">
    <text evidence="2">The sequence shown here is derived from an EMBL/GenBank/DDBJ whole genome shotgun (WGS) entry which is preliminary data.</text>
</comment>
<dbReference type="Proteomes" id="UP001499878">
    <property type="component" value="Unassembled WGS sequence"/>
</dbReference>
<keyword evidence="1" id="KW-0472">Membrane</keyword>
<reference evidence="3" key="1">
    <citation type="journal article" date="2019" name="Int. J. Syst. Evol. Microbiol.">
        <title>The Global Catalogue of Microorganisms (GCM) 10K type strain sequencing project: providing services to taxonomists for standard genome sequencing and annotation.</title>
        <authorList>
            <consortium name="The Broad Institute Genomics Platform"/>
            <consortium name="The Broad Institute Genome Sequencing Center for Infectious Disease"/>
            <person name="Wu L."/>
            <person name="Ma J."/>
        </authorList>
    </citation>
    <scope>NUCLEOTIDE SEQUENCE [LARGE SCALE GENOMIC DNA]</scope>
    <source>
        <strain evidence="3">JCM 18306</strain>
    </source>
</reference>
<keyword evidence="1" id="KW-1133">Transmembrane helix</keyword>
<feature type="transmembrane region" description="Helical" evidence="1">
    <location>
        <begin position="50"/>
        <end position="67"/>
    </location>
</feature>
<evidence type="ECO:0000256" key="1">
    <source>
        <dbReference type="SAM" id="Phobius"/>
    </source>
</evidence>
<name>A0ABP9T1C8_9ACTN</name>
<feature type="transmembrane region" description="Helical" evidence="1">
    <location>
        <begin position="20"/>
        <end position="44"/>
    </location>
</feature>
<keyword evidence="3" id="KW-1185">Reference proteome</keyword>
<accession>A0ABP9T1C8</accession>
<organism evidence="2 3">
    <name type="scientific">Streptomyces thinghirensis</name>
    <dbReference type="NCBI Taxonomy" id="551547"/>
    <lineage>
        <taxon>Bacteria</taxon>
        <taxon>Bacillati</taxon>
        <taxon>Actinomycetota</taxon>
        <taxon>Actinomycetes</taxon>
        <taxon>Kitasatosporales</taxon>
        <taxon>Streptomycetaceae</taxon>
        <taxon>Streptomyces</taxon>
    </lineage>
</organism>
<evidence type="ECO:0000313" key="2">
    <source>
        <dbReference type="EMBL" id="GAA5208676.1"/>
    </source>
</evidence>
<gene>
    <name evidence="2" type="ORF">GCM10023323_29150</name>
</gene>
<dbReference type="EMBL" id="BAABJR010000006">
    <property type="protein sequence ID" value="GAA5208676.1"/>
    <property type="molecule type" value="Genomic_DNA"/>
</dbReference>
<evidence type="ECO:0000313" key="3">
    <source>
        <dbReference type="Proteomes" id="UP001499878"/>
    </source>
</evidence>
<proteinExistence type="predicted"/>